<dbReference type="AlphaFoldDB" id="A0A380H7U8"/>
<name>A0A380H7U8_9STAP</name>
<evidence type="ECO:0000256" key="1">
    <source>
        <dbReference type="ARBA" id="ARBA00022849"/>
    </source>
</evidence>
<gene>
    <name evidence="3" type="primary">arsC</name>
    <name evidence="3" type="ORF">NCTC11807_02440</name>
</gene>
<dbReference type="Pfam" id="PF01451">
    <property type="entry name" value="LMWPc"/>
    <property type="match status" value="1"/>
</dbReference>
<organism evidence="3 4">
    <name type="scientific">Staphylococcus saccharolyticus</name>
    <dbReference type="NCBI Taxonomy" id="33028"/>
    <lineage>
        <taxon>Bacteria</taxon>
        <taxon>Bacillati</taxon>
        <taxon>Bacillota</taxon>
        <taxon>Bacilli</taxon>
        <taxon>Bacillales</taxon>
        <taxon>Staphylococcaceae</taxon>
        <taxon>Staphylococcus</taxon>
    </lineage>
</organism>
<evidence type="ECO:0000313" key="4">
    <source>
        <dbReference type="Proteomes" id="UP000255425"/>
    </source>
</evidence>
<dbReference type="GO" id="GO:0046685">
    <property type="term" value="P:response to arsenic-containing substance"/>
    <property type="evidence" value="ECO:0007669"/>
    <property type="project" value="UniProtKB-KW"/>
</dbReference>
<dbReference type="PANTHER" id="PTHR43428:SF1">
    <property type="entry name" value="ARSENATE REDUCTASE"/>
    <property type="match status" value="1"/>
</dbReference>
<keyword evidence="1" id="KW-0059">Arsenical resistance</keyword>
<dbReference type="RefSeq" id="WP_232619756.1">
    <property type="nucleotide sequence ID" value="NZ_CP066042.1"/>
</dbReference>
<keyword evidence="4" id="KW-1185">Reference proteome</keyword>
<protein>
    <submittedName>
        <fullName evidence="3">Arsenate reductase</fullName>
        <ecNumber evidence="3">1.20.4.-</ecNumber>
    </submittedName>
</protein>
<evidence type="ECO:0000259" key="2">
    <source>
        <dbReference type="SMART" id="SM00226"/>
    </source>
</evidence>
<dbReference type="GeneID" id="63935655"/>
<reference evidence="3 4" key="1">
    <citation type="submission" date="2018-06" db="EMBL/GenBank/DDBJ databases">
        <authorList>
            <consortium name="Pathogen Informatics"/>
            <person name="Doyle S."/>
        </authorList>
    </citation>
    <scope>NUCLEOTIDE SEQUENCE [LARGE SCALE GENOMIC DNA]</scope>
    <source>
        <strain evidence="3 4">NCTC11807</strain>
    </source>
</reference>
<proteinExistence type="predicted"/>
<dbReference type="GO" id="GO:0016491">
    <property type="term" value="F:oxidoreductase activity"/>
    <property type="evidence" value="ECO:0007669"/>
    <property type="project" value="UniProtKB-KW"/>
</dbReference>
<dbReference type="PANTHER" id="PTHR43428">
    <property type="entry name" value="ARSENATE REDUCTASE"/>
    <property type="match status" value="1"/>
</dbReference>
<dbReference type="SUPFAM" id="SSF52788">
    <property type="entry name" value="Phosphotyrosine protein phosphatases I"/>
    <property type="match status" value="1"/>
</dbReference>
<dbReference type="EC" id="1.20.4.-" evidence="3"/>
<feature type="domain" description="Phosphotyrosine protein phosphatase I" evidence="2">
    <location>
        <begin position="1"/>
        <end position="99"/>
    </location>
</feature>
<accession>A0A380H7U8</accession>
<sequence length="99" mass="11085">MAEGRTNLILSARWNIYSGGIETHGVNPKAIQAMKEVAIDISNYTSDFTDEKILQQTDLVVTLCSDADEKCPTLPPHIIREHWAFDDPAGKDCSEFQYV</sequence>
<dbReference type="SMART" id="SM00226">
    <property type="entry name" value="LMWPc"/>
    <property type="match status" value="1"/>
</dbReference>
<evidence type="ECO:0000313" key="3">
    <source>
        <dbReference type="EMBL" id="SUM74131.1"/>
    </source>
</evidence>
<keyword evidence="3" id="KW-0560">Oxidoreductase</keyword>
<dbReference type="Proteomes" id="UP000255425">
    <property type="component" value="Unassembled WGS sequence"/>
</dbReference>
<dbReference type="CDD" id="cd16345">
    <property type="entry name" value="LMWP_ArsC"/>
    <property type="match status" value="1"/>
</dbReference>
<dbReference type="InterPro" id="IPR023485">
    <property type="entry name" value="Ptyr_pPase"/>
</dbReference>
<dbReference type="Gene3D" id="3.40.50.2300">
    <property type="match status" value="1"/>
</dbReference>
<dbReference type="EMBL" id="UHDZ01000001">
    <property type="protein sequence ID" value="SUM74131.1"/>
    <property type="molecule type" value="Genomic_DNA"/>
</dbReference>
<dbReference type="InterPro" id="IPR036196">
    <property type="entry name" value="Ptyr_pPase_sf"/>
</dbReference>